<dbReference type="SUPFAM" id="SSF158745">
    <property type="entry name" value="LanC-like"/>
    <property type="match status" value="1"/>
</dbReference>
<dbReference type="Pfam" id="PF05147">
    <property type="entry name" value="LANC_like"/>
    <property type="match status" value="1"/>
</dbReference>
<sequence length="445" mass="48158">MNAPINVPMTTPVTAPMTAPVNVVINPYKEVYLDVADRIGRNLCRDAVWDGARCNWLGWSMEAVNQAWVPAYRSFAGDLYGGTSGIALFLAELHQFSADKQQKRVLEGALNQALSLSDKLQGAARSGFYAGSSGFAYVLVRIGTLLKNEALIARGLREMANLAEQAPDAMFIDVIGGSAGAIPAMLKLGMEHQRPDFISMAQSHGDYLLAHASKSDAGWSWETMHVPGQKHLTGHSHGVAGIVTALLELYRATGEQRYLDGANEGLRYERGLFSAQHNNWPDLRIMDASQAEAPPVYNMAWCHGAPGIGLSRLRNVALMPDDTMLMQELNAAIQTTASSLMPAWVHGIGNFSLCHGACGNAELMIMAGQYLKRPDLTQIAEKIGQEGWQHYGQSDMPWPCGVAGTGETPNLMLGTAGIGHFYLRLYNPEAVPSVLIVTPPEKVVG</sequence>
<dbReference type="SMART" id="SM01260">
    <property type="entry name" value="LANC_like"/>
    <property type="match status" value="1"/>
</dbReference>
<evidence type="ECO:0000313" key="3">
    <source>
        <dbReference type="Proteomes" id="UP000247792"/>
    </source>
</evidence>
<gene>
    <name evidence="2" type="ORF">DFR42_105133</name>
</gene>
<dbReference type="InterPro" id="IPR007822">
    <property type="entry name" value="LANC-like"/>
</dbReference>
<comment type="caution">
    <text evidence="2">The sequence shown here is derived from an EMBL/GenBank/DDBJ whole genome shotgun (WGS) entry which is preliminary data.</text>
</comment>
<dbReference type="Proteomes" id="UP000247792">
    <property type="component" value="Unassembled WGS sequence"/>
</dbReference>
<dbReference type="OrthoDB" id="258246at2"/>
<accession>A0A318J1S4</accession>
<feature type="binding site" evidence="1">
    <location>
        <position position="302"/>
    </location>
    <ligand>
        <name>Zn(2+)</name>
        <dbReference type="ChEBI" id="CHEBI:29105"/>
    </ligand>
</feature>
<dbReference type="RefSeq" id="WP_110256026.1">
    <property type="nucleotide sequence ID" value="NZ_QJKB01000005.1"/>
</dbReference>
<name>A0A318J1S4_9BURK</name>
<dbReference type="PANTHER" id="PTHR12736">
    <property type="entry name" value="LANC-LIKE PROTEIN"/>
    <property type="match status" value="1"/>
</dbReference>
<feature type="binding site" evidence="1">
    <location>
        <position position="354"/>
    </location>
    <ligand>
        <name>Zn(2+)</name>
        <dbReference type="ChEBI" id="CHEBI:29105"/>
    </ligand>
</feature>
<evidence type="ECO:0000313" key="2">
    <source>
        <dbReference type="EMBL" id="PXX42475.1"/>
    </source>
</evidence>
<dbReference type="PANTHER" id="PTHR12736:SF7">
    <property type="entry name" value="LANC-LIKE PROTEIN 3"/>
    <property type="match status" value="1"/>
</dbReference>
<dbReference type="GO" id="GO:0031179">
    <property type="term" value="P:peptide modification"/>
    <property type="evidence" value="ECO:0007669"/>
    <property type="project" value="InterPro"/>
</dbReference>
<evidence type="ECO:0000256" key="1">
    <source>
        <dbReference type="PIRSR" id="PIRSR607822-1"/>
    </source>
</evidence>
<keyword evidence="3" id="KW-1185">Reference proteome</keyword>
<keyword evidence="1" id="KW-0862">Zinc</keyword>
<reference evidence="2 3" key="1">
    <citation type="submission" date="2018-05" db="EMBL/GenBank/DDBJ databases">
        <title>Genomic Encyclopedia of Type Strains, Phase IV (KMG-IV): sequencing the most valuable type-strain genomes for metagenomic binning, comparative biology and taxonomic classification.</title>
        <authorList>
            <person name="Goeker M."/>
        </authorList>
    </citation>
    <scope>NUCLEOTIDE SEQUENCE [LARGE SCALE GENOMIC DNA]</scope>
    <source>
        <strain evidence="2 3">DSM 19792</strain>
    </source>
</reference>
<dbReference type="PRINTS" id="PR01950">
    <property type="entry name" value="LANCSUPER"/>
</dbReference>
<feature type="binding site" evidence="1">
    <location>
        <position position="355"/>
    </location>
    <ligand>
        <name>Zn(2+)</name>
        <dbReference type="ChEBI" id="CHEBI:29105"/>
    </ligand>
</feature>
<dbReference type="GO" id="GO:0046872">
    <property type="term" value="F:metal ion binding"/>
    <property type="evidence" value="ECO:0007669"/>
    <property type="project" value="UniProtKB-KW"/>
</dbReference>
<dbReference type="EMBL" id="QJKB01000005">
    <property type="protein sequence ID" value="PXX42475.1"/>
    <property type="molecule type" value="Genomic_DNA"/>
</dbReference>
<proteinExistence type="predicted"/>
<dbReference type="GO" id="GO:0005886">
    <property type="term" value="C:plasma membrane"/>
    <property type="evidence" value="ECO:0007669"/>
    <property type="project" value="TreeGrafter"/>
</dbReference>
<dbReference type="Gene3D" id="1.50.10.20">
    <property type="match status" value="1"/>
</dbReference>
<protein>
    <submittedName>
        <fullName evidence="2">Type 2 lantibiotic biosynthesis protein LanM</fullName>
    </submittedName>
</protein>
<organism evidence="2 3">
    <name type="scientific">Undibacterium pigrum</name>
    <dbReference type="NCBI Taxonomy" id="401470"/>
    <lineage>
        <taxon>Bacteria</taxon>
        <taxon>Pseudomonadati</taxon>
        <taxon>Pseudomonadota</taxon>
        <taxon>Betaproteobacteria</taxon>
        <taxon>Burkholderiales</taxon>
        <taxon>Oxalobacteraceae</taxon>
        <taxon>Undibacterium</taxon>
    </lineage>
</organism>
<dbReference type="AlphaFoldDB" id="A0A318J1S4"/>
<keyword evidence="1" id="KW-0479">Metal-binding</keyword>